<dbReference type="InterPro" id="IPR017871">
    <property type="entry name" value="ABC_transporter-like_CS"/>
</dbReference>
<dbReference type="InterPro" id="IPR036640">
    <property type="entry name" value="ABC1_TM_sf"/>
</dbReference>
<accession>A0A5B9I385</accession>
<keyword evidence="6 7" id="KW-0472">Membrane</keyword>
<keyword evidence="2 7" id="KW-0812">Transmembrane</keyword>
<feature type="transmembrane region" description="Helical" evidence="7">
    <location>
        <begin position="262"/>
        <end position="286"/>
    </location>
</feature>
<dbReference type="PROSITE" id="PS50929">
    <property type="entry name" value="ABC_TM1F"/>
    <property type="match status" value="1"/>
</dbReference>
<evidence type="ECO:0000256" key="3">
    <source>
        <dbReference type="ARBA" id="ARBA00022741"/>
    </source>
</evidence>
<dbReference type="Pfam" id="PF00005">
    <property type="entry name" value="ABC_tran"/>
    <property type="match status" value="1"/>
</dbReference>
<dbReference type="GO" id="GO:0140359">
    <property type="term" value="F:ABC-type transporter activity"/>
    <property type="evidence" value="ECO:0007669"/>
    <property type="project" value="InterPro"/>
</dbReference>
<feature type="domain" description="ABC transmembrane type-1" evidence="9">
    <location>
        <begin position="32"/>
        <end position="320"/>
    </location>
</feature>
<protein>
    <submittedName>
        <fullName evidence="10">ABC transporter ATP-binding protein</fullName>
    </submittedName>
</protein>
<dbReference type="GO" id="GO:0034040">
    <property type="term" value="F:ATPase-coupled lipid transmembrane transporter activity"/>
    <property type="evidence" value="ECO:0007669"/>
    <property type="project" value="TreeGrafter"/>
</dbReference>
<evidence type="ECO:0000259" key="8">
    <source>
        <dbReference type="PROSITE" id="PS50893"/>
    </source>
</evidence>
<dbReference type="PROSITE" id="PS00211">
    <property type="entry name" value="ABC_TRANSPORTER_1"/>
    <property type="match status" value="1"/>
</dbReference>
<dbReference type="Gene3D" id="1.20.1560.10">
    <property type="entry name" value="ABC transporter type 1, transmembrane domain"/>
    <property type="match status" value="1"/>
</dbReference>
<proteinExistence type="predicted"/>
<name>A0A5B9I385_BACCE</name>
<dbReference type="InterPro" id="IPR027417">
    <property type="entry name" value="P-loop_NTPase"/>
</dbReference>
<dbReference type="Gene3D" id="3.40.50.300">
    <property type="entry name" value="P-loop containing nucleotide triphosphate hydrolases"/>
    <property type="match status" value="1"/>
</dbReference>
<evidence type="ECO:0000256" key="4">
    <source>
        <dbReference type="ARBA" id="ARBA00022840"/>
    </source>
</evidence>
<keyword evidence="10" id="KW-0614">Plasmid</keyword>
<dbReference type="PROSITE" id="PS50893">
    <property type="entry name" value="ABC_TRANSPORTER_2"/>
    <property type="match status" value="1"/>
</dbReference>
<dbReference type="PANTHER" id="PTHR24221">
    <property type="entry name" value="ATP-BINDING CASSETTE SUB-FAMILY B"/>
    <property type="match status" value="1"/>
</dbReference>
<sequence length="606" mass="70528">MFLKTYKKFSRIVFICKEIVKIIYKIAPLYLFTIVSFTIFAGISPVIYIYISQNLINSIVNSIQGERFPIEPFVYLGIQLMYFFLEKTIFHFEKIYNYRMLQQVEYYFNNINFEKIIKLSLIFFDDSENYNTLMKSTLHMGKRSCELIRNLLQVVQSSVTIIGFLISLLYFHWILVLCMLGIIILLIAVNTNVAKKGYNQFLQQIQKIRKLEYLERLFKTKEVQKEIKIFNHGTYLIKEWKKLYWECANEQYKLEKKSNYRLYGSTVFQLTCNTLFIGMLIFYVIYKKINIGQFVALTQMFNTSVGVTNQLVTGVSGVYSESLFISEYFKFKEKNFEMQSKKYNIDQNSNVYKDIKISVNNISFKYPHQDFYVINDISFEIKPGSKVAVVGRNGAGKSTLIKCLTGLYDVSEGEVLYNDMPVTNEARLKTVSAIFQDFHKYEMSFLENISFTNIQNTKLNKLQEVTHLSNANSILQKHKIEYDSLIGSTLYGKELSGGEWQKIALSRAMYKESEIIIMDEPTAALDPLSEAKVIDKFYEISEGKTAIFVTHRLGSCVNADLVLVLKDGKLIEKGTHNELLNLKGEYAELFNTQAKWYKNELVLQEN</sequence>
<keyword evidence="4 10" id="KW-0067">ATP-binding</keyword>
<keyword evidence="3" id="KW-0547">Nucleotide-binding</keyword>
<evidence type="ECO:0000256" key="2">
    <source>
        <dbReference type="ARBA" id="ARBA00022692"/>
    </source>
</evidence>
<evidence type="ECO:0000259" key="9">
    <source>
        <dbReference type="PROSITE" id="PS50929"/>
    </source>
</evidence>
<dbReference type="InterPro" id="IPR003439">
    <property type="entry name" value="ABC_transporter-like_ATP-bd"/>
</dbReference>
<dbReference type="InterPro" id="IPR039421">
    <property type="entry name" value="Type_1_exporter"/>
</dbReference>
<dbReference type="InterPro" id="IPR011527">
    <property type="entry name" value="ABC1_TM_dom"/>
</dbReference>
<dbReference type="SUPFAM" id="SSF52540">
    <property type="entry name" value="P-loop containing nucleoside triphosphate hydrolases"/>
    <property type="match status" value="1"/>
</dbReference>
<dbReference type="InterPro" id="IPR003593">
    <property type="entry name" value="AAA+_ATPase"/>
</dbReference>
<dbReference type="SUPFAM" id="SSF90123">
    <property type="entry name" value="ABC transporter transmembrane region"/>
    <property type="match status" value="1"/>
</dbReference>
<dbReference type="GO" id="GO:0016887">
    <property type="term" value="F:ATP hydrolysis activity"/>
    <property type="evidence" value="ECO:0007669"/>
    <property type="project" value="InterPro"/>
</dbReference>
<comment type="subcellular location">
    <subcellularLocation>
        <location evidence="1">Cell membrane</location>
        <topology evidence="1">Multi-pass membrane protein</topology>
    </subcellularLocation>
</comment>
<dbReference type="RefSeq" id="WP_088344584.1">
    <property type="nucleotide sequence ID" value="NZ_JAPJMB010000011.1"/>
</dbReference>
<dbReference type="PANTHER" id="PTHR24221:SF646">
    <property type="entry name" value="HAEMOLYSIN SECRETION ATP-BINDING PROTEIN"/>
    <property type="match status" value="1"/>
</dbReference>
<evidence type="ECO:0000256" key="6">
    <source>
        <dbReference type="ARBA" id="ARBA00023136"/>
    </source>
</evidence>
<feature type="transmembrane region" description="Helical" evidence="7">
    <location>
        <begin position="172"/>
        <end position="193"/>
    </location>
</feature>
<keyword evidence="5 7" id="KW-1133">Transmembrane helix</keyword>
<reference evidence="10" key="1">
    <citation type="submission" date="2019-08" db="EMBL/GenBank/DDBJ databases">
        <title>Antibiosis Participates in the Biocontrol of Bucillus cereus 0-9 Against Rice Sheath Blight.</title>
        <authorList>
            <person name="Wang G."/>
            <person name="Liu F."/>
        </authorList>
    </citation>
    <scope>NUCLEOTIDE SEQUENCE</scope>
    <source>
        <strain evidence="10">09</strain>
        <plasmid evidence="10">unnamed1</plasmid>
    </source>
</reference>
<dbReference type="GO" id="GO:0005886">
    <property type="term" value="C:plasma membrane"/>
    <property type="evidence" value="ECO:0007669"/>
    <property type="project" value="UniProtKB-SubCell"/>
</dbReference>
<feature type="transmembrane region" description="Helical" evidence="7">
    <location>
        <begin position="29"/>
        <end position="52"/>
    </location>
</feature>
<dbReference type="AlphaFoldDB" id="A0A5B9I385"/>
<evidence type="ECO:0000256" key="7">
    <source>
        <dbReference type="SAM" id="Phobius"/>
    </source>
</evidence>
<evidence type="ECO:0000256" key="1">
    <source>
        <dbReference type="ARBA" id="ARBA00004651"/>
    </source>
</evidence>
<evidence type="ECO:0000313" key="10">
    <source>
        <dbReference type="EMBL" id="QEF20110.1"/>
    </source>
</evidence>
<dbReference type="EMBL" id="CP042875">
    <property type="protein sequence ID" value="QEF20110.1"/>
    <property type="molecule type" value="Genomic_DNA"/>
</dbReference>
<dbReference type="GO" id="GO:0005524">
    <property type="term" value="F:ATP binding"/>
    <property type="evidence" value="ECO:0007669"/>
    <property type="project" value="UniProtKB-KW"/>
</dbReference>
<dbReference type="CDD" id="cd03228">
    <property type="entry name" value="ABCC_MRP_Like"/>
    <property type="match status" value="1"/>
</dbReference>
<gene>
    <name evidence="10" type="ORF">FRY47_27760</name>
</gene>
<evidence type="ECO:0000256" key="5">
    <source>
        <dbReference type="ARBA" id="ARBA00022989"/>
    </source>
</evidence>
<dbReference type="SMART" id="SM00382">
    <property type="entry name" value="AAA"/>
    <property type="match status" value="1"/>
</dbReference>
<feature type="domain" description="ABC transporter" evidence="8">
    <location>
        <begin position="357"/>
        <end position="592"/>
    </location>
</feature>
<organism evidence="10">
    <name type="scientific">Bacillus cereus</name>
    <dbReference type="NCBI Taxonomy" id="1396"/>
    <lineage>
        <taxon>Bacteria</taxon>
        <taxon>Bacillati</taxon>
        <taxon>Bacillota</taxon>
        <taxon>Bacilli</taxon>
        <taxon>Bacillales</taxon>
        <taxon>Bacillaceae</taxon>
        <taxon>Bacillus</taxon>
        <taxon>Bacillus cereus group</taxon>
    </lineage>
</organism>
<geneLocation type="plasmid" evidence="10">
    <name>unnamed1</name>
</geneLocation>